<organism evidence="2 3">
    <name type="scientific">Helicovermis profundi</name>
    <dbReference type="NCBI Taxonomy" id="3065157"/>
    <lineage>
        <taxon>Bacteria</taxon>
        <taxon>Bacillati</taxon>
        <taxon>Bacillota</taxon>
        <taxon>Clostridia</taxon>
        <taxon>Helicovermis</taxon>
    </lineage>
</organism>
<reference evidence="2 3" key="1">
    <citation type="submission" date="2023-08" db="EMBL/GenBank/DDBJ databases">
        <title>Helicovermis profunda gen. nov., sp. nov., a novel mesophilic, fermentative bacterium within the Bacillota from a deep-sea hydrothermal vent chimney.</title>
        <authorList>
            <person name="Miyazaki U."/>
            <person name="Mizutani D."/>
            <person name="Hashimoto Y."/>
            <person name="Tame A."/>
            <person name="Sawayama S."/>
            <person name="Miyazaki J."/>
            <person name="Takai K."/>
            <person name="Nakagawa S."/>
        </authorList>
    </citation>
    <scope>NUCLEOTIDE SEQUENCE [LARGE SCALE GENOMIC DNA]</scope>
    <source>
        <strain evidence="2 3">S502</strain>
    </source>
</reference>
<dbReference type="AlphaFoldDB" id="A0AAU9EJT6"/>
<gene>
    <name evidence="2" type="ORF">HLPR_21840</name>
</gene>
<dbReference type="KEGG" id="hprf:HLPR_21840"/>
<dbReference type="EMBL" id="AP028654">
    <property type="protein sequence ID" value="BEP29853.1"/>
    <property type="molecule type" value="Genomic_DNA"/>
</dbReference>
<protein>
    <recommendedName>
        <fullName evidence="4">ATP synthase F0 subunit 8</fullName>
    </recommendedName>
</protein>
<feature type="transmembrane region" description="Helical" evidence="1">
    <location>
        <begin position="6"/>
        <end position="25"/>
    </location>
</feature>
<evidence type="ECO:0000313" key="2">
    <source>
        <dbReference type="EMBL" id="BEP29853.1"/>
    </source>
</evidence>
<dbReference type="Proteomes" id="UP001321786">
    <property type="component" value="Chromosome"/>
</dbReference>
<sequence>MSNITFALLVTVSIAIIIIFIKSIIRFKIYFSVKKIVFSEIYNFASKKNIASEIEEREIVVSVKEKFISNKLEKYVDELLIYFDLDYSLNIEFFLNYLGKKHKFIFVLTKEEIDSMLS</sequence>
<dbReference type="RefSeq" id="WP_338535464.1">
    <property type="nucleotide sequence ID" value="NZ_AP028654.1"/>
</dbReference>
<keyword evidence="1" id="KW-1133">Transmembrane helix</keyword>
<keyword evidence="3" id="KW-1185">Reference proteome</keyword>
<evidence type="ECO:0000256" key="1">
    <source>
        <dbReference type="SAM" id="Phobius"/>
    </source>
</evidence>
<evidence type="ECO:0000313" key="3">
    <source>
        <dbReference type="Proteomes" id="UP001321786"/>
    </source>
</evidence>
<evidence type="ECO:0008006" key="4">
    <source>
        <dbReference type="Google" id="ProtNLM"/>
    </source>
</evidence>
<name>A0AAU9EJT6_9FIRM</name>
<keyword evidence="1" id="KW-0812">Transmembrane</keyword>
<keyword evidence="1" id="KW-0472">Membrane</keyword>
<accession>A0AAU9EJT6</accession>
<proteinExistence type="predicted"/>